<keyword evidence="2" id="KW-0575">Peroxidase</keyword>
<dbReference type="PANTHER" id="PTHR33577:SF19">
    <property type="entry name" value="HEME HALOPEROXIDASE FAMILY PROFILE DOMAIN-CONTAINING PROTEIN-RELATED"/>
    <property type="match status" value="1"/>
</dbReference>
<evidence type="ECO:0000313" key="11">
    <source>
        <dbReference type="Proteomes" id="UP000030651"/>
    </source>
</evidence>
<organism evidence="10 11">
    <name type="scientific">Pestalotiopsis fici (strain W106-1 / CGMCC3.15140)</name>
    <dbReference type="NCBI Taxonomy" id="1229662"/>
    <lineage>
        <taxon>Eukaryota</taxon>
        <taxon>Fungi</taxon>
        <taxon>Dikarya</taxon>
        <taxon>Ascomycota</taxon>
        <taxon>Pezizomycotina</taxon>
        <taxon>Sordariomycetes</taxon>
        <taxon>Xylariomycetidae</taxon>
        <taxon>Amphisphaeriales</taxon>
        <taxon>Sporocadaceae</taxon>
        <taxon>Pestalotiopsis</taxon>
    </lineage>
</organism>
<evidence type="ECO:0000256" key="8">
    <source>
        <dbReference type="SAM" id="SignalP"/>
    </source>
</evidence>
<dbReference type="PROSITE" id="PS51405">
    <property type="entry name" value="HEME_HALOPEROXIDASE"/>
    <property type="match status" value="1"/>
</dbReference>
<dbReference type="Pfam" id="PF01328">
    <property type="entry name" value="Peroxidase_2"/>
    <property type="match status" value="1"/>
</dbReference>
<dbReference type="HOGENOM" id="CLU_050230_0_2_1"/>
<evidence type="ECO:0000256" key="2">
    <source>
        <dbReference type="ARBA" id="ARBA00022559"/>
    </source>
</evidence>
<dbReference type="GeneID" id="19266597"/>
<dbReference type="InterPro" id="IPR036851">
    <property type="entry name" value="Chloroperoxidase-like_sf"/>
</dbReference>
<keyword evidence="8" id="KW-0732">Signal</keyword>
<keyword evidence="4" id="KW-0479">Metal-binding</keyword>
<dbReference type="InParanoid" id="W3XRC8"/>
<evidence type="ECO:0000256" key="3">
    <source>
        <dbReference type="ARBA" id="ARBA00022617"/>
    </source>
</evidence>
<dbReference type="SUPFAM" id="SSF47571">
    <property type="entry name" value="Cloroperoxidase"/>
    <property type="match status" value="1"/>
</dbReference>
<proteinExistence type="inferred from homology"/>
<keyword evidence="3" id="KW-0349">Heme</keyword>
<name>W3XRC8_PESFW</name>
<feature type="signal peptide" evidence="8">
    <location>
        <begin position="1"/>
        <end position="17"/>
    </location>
</feature>
<feature type="chain" id="PRO_5004834944" description="Heme haloperoxidase family profile domain-containing protein" evidence="8">
    <location>
        <begin position="18"/>
        <end position="237"/>
    </location>
</feature>
<accession>W3XRC8</accession>
<dbReference type="EMBL" id="KI912109">
    <property type="protein sequence ID" value="ETS87756.1"/>
    <property type="molecule type" value="Genomic_DNA"/>
</dbReference>
<protein>
    <recommendedName>
        <fullName evidence="9">Heme haloperoxidase family profile domain-containing protein</fullName>
    </recommendedName>
</protein>
<dbReference type="eggNOG" id="ENOG502S5K7">
    <property type="taxonomic scope" value="Eukaryota"/>
</dbReference>
<dbReference type="PANTHER" id="PTHR33577">
    <property type="entry name" value="STERIGMATOCYSTIN BIOSYNTHESIS PEROXIDASE STCC-RELATED"/>
    <property type="match status" value="1"/>
</dbReference>
<evidence type="ECO:0000256" key="1">
    <source>
        <dbReference type="ARBA" id="ARBA00001970"/>
    </source>
</evidence>
<dbReference type="OMA" id="TSEWVDN"/>
<dbReference type="InterPro" id="IPR000028">
    <property type="entry name" value="Chloroperoxidase"/>
</dbReference>
<feature type="domain" description="Heme haloperoxidase family profile" evidence="9">
    <location>
        <begin position="22"/>
        <end position="228"/>
    </location>
</feature>
<evidence type="ECO:0000313" key="10">
    <source>
        <dbReference type="EMBL" id="ETS87756.1"/>
    </source>
</evidence>
<evidence type="ECO:0000256" key="6">
    <source>
        <dbReference type="ARBA" id="ARBA00023004"/>
    </source>
</evidence>
<dbReference type="GO" id="GO:0046872">
    <property type="term" value="F:metal ion binding"/>
    <property type="evidence" value="ECO:0007669"/>
    <property type="project" value="UniProtKB-KW"/>
</dbReference>
<dbReference type="GO" id="GO:0004601">
    <property type="term" value="F:peroxidase activity"/>
    <property type="evidence" value="ECO:0007669"/>
    <property type="project" value="UniProtKB-KW"/>
</dbReference>
<sequence>MRSALGWLFMVALPIEAHLHNRANEWQAPQSGDSRSPCPMLNSLANHGFLPRNGLNVDAPTLRNALQSNSFDPDALSDVITQALSTSTTGNSSTFNLADTVKHNVIEHDGSLSRDDYAHAQNDLHFDAEIWSQVVSHFTSDTISIETAAKARLDRIANAQSTNSEYSQPNGDTASLAETAFYLMLLGDRVDGNPPTAWVKIFFEQERLPFAEGFVNKDPVMTLDEIETMMSKISAVQ</sequence>
<evidence type="ECO:0000259" key="9">
    <source>
        <dbReference type="PROSITE" id="PS51405"/>
    </source>
</evidence>
<keyword evidence="11" id="KW-1185">Reference proteome</keyword>
<dbReference type="Proteomes" id="UP000030651">
    <property type="component" value="Unassembled WGS sequence"/>
</dbReference>
<dbReference type="RefSeq" id="XP_007828356.1">
    <property type="nucleotide sequence ID" value="XM_007830165.1"/>
</dbReference>
<dbReference type="AlphaFoldDB" id="W3XRC8"/>
<dbReference type="KEGG" id="pfy:PFICI_01584"/>
<keyword evidence="5" id="KW-0560">Oxidoreductase</keyword>
<evidence type="ECO:0000256" key="7">
    <source>
        <dbReference type="ARBA" id="ARBA00025795"/>
    </source>
</evidence>
<gene>
    <name evidence="10" type="ORF">PFICI_01584</name>
</gene>
<keyword evidence="6" id="KW-0408">Iron</keyword>
<dbReference type="Gene3D" id="1.10.489.10">
    <property type="entry name" value="Chloroperoxidase-like"/>
    <property type="match status" value="1"/>
</dbReference>
<dbReference type="OrthoDB" id="407298at2759"/>
<evidence type="ECO:0000256" key="5">
    <source>
        <dbReference type="ARBA" id="ARBA00023002"/>
    </source>
</evidence>
<comment type="cofactor">
    <cofactor evidence="1">
        <name>heme b</name>
        <dbReference type="ChEBI" id="CHEBI:60344"/>
    </cofactor>
</comment>
<evidence type="ECO:0000256" key="4">
    <source>
        <dbReference type="ARBA" id="ARBA00022723"/>
    </source>
</evidence>
<comment type="similarity">
    <text evidence="7">Belongs to the chloroperoxidase family.</text>
</comment>
<reference evidence="11" key="1">
    <citation type="journal article" date="2015" name="BMC Genomics">
        <title>Genomic and transcriptomic analysis of the endophytic fungus Pestalotiopsis fici reveals its lifestyle and high potential for synthesis of natural products.</title>
        <authorList>
            <person name="Wang X."/>
            <person name="Zhang X."/>
            <person name="Liu L."/>
            <person name="Xiang M."/>
            <person name="Wang W."/>
            <person name="Sun X."/>
            <person name="Che Y."/>
            <person name="Guo L."/>
            <person name="Liu G."/>
            <person name="Guo L."/>
            <person name="Wang C."/>
            <person name="Yin W.B."/>
            <person name="Stadler M."/>
            <person name="Zhang X."/>
            <person name="Liu X."/>
        </authorList>
    </citation>
    <scope>NUCLEOTIDE SEQUENCE [LARGE SCALE GENOMIC DNA]</scope>
    <source>
        <strain evidence="11">W106-1 / CGMCC3.15140</strain>
    </source>
</reference>